<keyword evidence="2" id="KW-0813">Transport</keyword>
<evidence type="ECO:0000256" key="8">
    <source>
        <dbReference type="SAM" id="MobiDB-lite"/>
    </source>
</evidence>
<gene>
    <name evidence="11" type="ORF">BCR35DRAFT_303284</name>
</gene>
<dbReference type="SUPFAM" id="SSF103473">
    <property type="entry name" value="MFS general substrate transporter"/>
    <property type="match status" value="1"/>
</dbReference>
<comment type="similarity">
    <text evidence="7">Belongs to the major facilitator superfamily. DHA1 family. Polyamines/proton antiporter (TC 2.A.1.2.16) subfamily.</text>
</comment>
<feature type="compositionally biased region" description="Polar residues" evidence="8">
    <location>
        <begin position="53"/>
        <end position="65"/>
    </location>
</feature>
<keyword evidence="12" id="KW-1185">Reference proteome</keyword>
<dbReference type="PANTHER" id="PTHR23502:SF186">
    <property type="entry name" value="MAJOR FACILITATOR SUPERFAMILY (MFS) PROFILE DOMAIN-CONTAINING PROTEIN"/>
    <property type="match status" value="1"/>
</dbReference>
<feature type="transmembrane region" description="Helical" evidence="9">
    <location>
        <begin position="112"/>
        <end position="134"/>
    </location>
</feature>
<feature type="transmembrane region" description="Helical" evidence="9">
    <location>
        <begin position="353"/>
        <end position="374"/>
    </location>
</feature>
<keyword evidence="3" id="KW-1003">Cell membrane</keyword>
<dbReference type="InParanoid" id="A0A1Y2FJQ0"/>
<feature type="transmembrane region" description="Helical" evidence="9">
    <location>
        <begin position="488"/>
        <end position="511"/>
    </location>
</feature>
<feature type="transmembrane region" description="Helical" evidence="9">
    <location>
        <begin position="77"/>
        <end position="100"/>
    </location>
</feature>
<organism evidence="11 12">
    <name type="scientific">Leucosporidium creatinivorum</name>
    <dbReference type="NCBI Taxonomy" id="106004"/>
    <lineage>
        <taxon>Eukaryota</taxon>
        <taxon>Fungi</taxon>
        <taxon>Dikarya</taxon>
        <taxon>Basidiomycota</taxon>
        <taxon>Pucciniomycotina</taxon>
        <taxon>Microbotryomycetes</taxon>
        <taxon>Leucosporidiales</taxon>
        <taxon>Leucosporidium</taxon>
    </lineage>
</organism>
<dbReference type="EMBL" id="MCGR01000018">
    <property type="protein sequence ID" value="ORY84191.1"/>
    <property type="molecule type" value="Genomic_DNA"/>
</dbReference>
<keyword evidence="6 9" id="KW-0472">Membrane</keyword>
<dbReference type="STRING" id="106004.A0A1Y2FJQ0"/>
<feature type="compositionally biased region" description="Polar residues" evidence="8">
    <location>
        <begin position="20"/>
        <end position="40"/>
    </location>
</feature>
<dbReference type="Gene3D" id="1.20.1250.20">
    <property type="entry name" value="MFS general substrate transporter like domains"/>
    <property type="match status" value="1"/>
</dbReference>
<dbReference type="Proteomes" id="UP000193467">
    <property type="component" value="Unassembled WGS sequence"/>
</dbReference>
<dbReference type="PANTHER" id="PTHR23502">
    <property type="entry name" value="MAJOR FACILITATOR SUPERFAMILY"/>
    <property type="match status" value="1"/>
</dbReference>
<evidence type="ECO:0000256" key="2">
    <source>
        <dbReference type="ARBA" id="ARBA00022448"/>
    </source>
</evidence>
<dbReference type="GO" id="GO:0005886">
    <property type="term" value="C:plasma membrane"/>
    <property type="evidence" value="ECO:0007669"/>
    <property type="project" value="UniProtKB-SubCell"/>
</dbReference>
<feature type="transmembrane region" description="Helical" evidence="9">
    <location>
        <begin position="452"/>
        <end position="476"/>
    </location>
</feature>
<sequence>MPAGRPNSRSRRATPLAPSSPVSSCLLTGAPSTTSKMSSKAQEEPPTDVEKQPSLQPFSASQQHPRNWPDSKRWKNALIIAVTGFLSTTGSSIFVPAAPLIREEFGISNREVVTMTTALYVLGLGAGPFAFAPISELYGRQTAYSVSMLGFTAFNLGCCFADNIVALIVLRFFAGVFGSSGPGLGVATISDLFAPRERGRPLSIYAIGPMLGPVLGSIVGNYLVLIDWRWCFRLMTILVGLNTLVTIFGMEETYEPVLKKLYEARGGAPEAAGRLARAKAIFKKNSEAKEVVIRTFTRPPRMLMNPVCALFVTYYAYVYSCIYIFLVSLPLLFSKHDPPLQLFSYNWPAGTAGLCYIGLGVGFLSAATVAANLADPIYKYCSARYNNDGQPEYRLVITQVGMCIFPLGVLMWAWTAEAQTHWIGPLIGSAILGFALMASFNSLQNFIVDQFAPYSAAAMAAASLMRSITGCILPIFSESLFLNLGYGWGGTVLACIAVPAIPAPVLLWYYGPYLRERFVFKP</sequence>
<dbReference type="AlphaFoldDB" id="A0A1Y2FJQ0"/>
<keyword evidence="4 9" id="KW-0812">Transmembrane</keyword>
<dbReference type="InterPro" id="IPR011701">
    <property type="entry name" value="MFS"/>
</dbReference>
<feature type="region of interest" description="Disordered" evidence="8">
    <location>
        <begin position="1"/>
        <end position="69"/>
    </location>
</feature>
<dbReference type="GO" id="GO:0022857">
    <property type="term" value="F:transmembrane transporter activity"/>
    <property type="evidence" value="ECO:0007669"/>
    <property type="project" value="InterPro"/>
</dbReference>
<dbReference type="InterPro" id="IPR020846">
    <property type="entry name" value="MFS_dom"/>
</dbReference>
<feature type="transmembrane region" description="Helical" evidence="9">
    <location>
        <begin position="202"/>
        <end position="224"/>
    </location>
</feature>
<evidence type="ECO:0000256" key="9">
    <source>
        <dbReference type="SAM" id="Phobius"/>
    </source>
</evidence>
<dbReference type="PROSITE" id="PS50850">
    <property type="entry name" value="MFS"/>
    <property type="match status" value="1"/>
</dbReference>
<feature type="transmembrane region" description="Helical" evidence="9">
    <location>
        <begin position="307"/>
        <end position="333"/>
    </location>
</feature>
<dbReference type="OrthoDB" id="6770063at2759"/>
<comment type="caution">
    <text evidence="11">The sequence shown here is derived from an EMBL/GenBank/DDBJ whole genome shotgun (WGS) entry which is preliminary data.</text>
</comment>
<feature type="transmembrane region" description="Helical" evidence="9">
    <location>
        <begin position="422"/>
        <end position="440"/>
    </location>
</feature>
<evidence type="ECO:0000256" key="3">
    <source>
        <dbReference type="ARBA" id="ARBA00022475"/>
    </source>
</evidence>
<proteinExistence type="inferred from homology"/>
<keyword evidence="5 9" id="KW-1133">Transmembrane helix</keyword>
<evidence type="ECO:0000256" key="5">
    <source>
        <dbReference type="ARBA" id="ARBA00022989"/>
    </source>
</evidence>
<dbReference type="CDD" id="cd17323">
    <property type="entry name" value="MFS_Tpo1_MDR_like"/>
    <property type="match status" value="1"/>
</dbReference>
<evidence type="ECO:0000313" key="11">
    <source>
        <dbReference type="EMBL" id="ORY84191.1"/>
    </source>
</evidence>
<accession>A0A1Y2FJQ0</accession>
<dbReference type="InterPro" id="IPR036259">
    <property type="entry name" value="MFS_trans_sf"/>
</dbReference>
<dbReference type="Pfam" id="PF07690">
    <property type="entry name" value="MFS_1"/>
    <property type="match status" value="1"/>
</dbReference>
<feature type="transmembrane region" description="Helical" evidence="9">
    <location>
        <begin position="395"/>
        <end position="416"/>
    </location>
</feature>
<evidence type="ECO:0000256" key="1">
    <source>
        <dbReference type="ARBA" id="ARBA00004651"/>
    </source>
</evidence>
<comment type="subcellular location">
    <subcellularLocation>
        <location evidence="1">Cell membrane</location>
        <topology evidence="1">Multi-pass membrane protein</topology>
    </subcellularLocation>
</comment>
<evidence type="ECO:0000256" key="6">
    <source>
        <dbReference type="ARBA" id="ARBA00023136"/>
    </source>
</evidence>
<protein>
    <submittedName>
        <fullName evidence="11">Major facilitator superfamily domain-containing protein</fullName>
    </submittedName>
</protein>
<reference evidence="11 12" key="1">
    <citation type="submission" date="2016-07" db="EMBL/GenBank/DDBJ databases">
        <title>Pervasive Adenine N6-methylation of Active Genes in Fungi.</title>
        <authorList>
            <consortium name="DOE Joint Genome Institute"/>
            <person name="Mondo S.J."/>
            <person name="Dannebaum R.O."/>
            <person name="Kuo R.C."/>
            <person name="Labutti K."/>
            <person name="Haridas S."/>
            <person name="Kuo A."/>
            <person name="Salamov A."/>
            <person name="Ahrendt S.R."/>
            <person name="Lipzen A."/>
            <person name="Sullivan W."/>
            <person name="Andreopoulos W.B."/>
            <person name="Clum A."/>
            <person name="Lindquist E."/>
            <person name="Daum C."/>
            <person name="Ramamoorthy G.K."/>
            <person name="Gryganskyi A."/>
            <person name="Culley D."/>
            <person name="Magnuson J.K."/>
            <person name="James T.Y."/>
            <person name="O'Malley M.A."/>
            <person name="Stajich J.E."/>
            <person name="Spatafora J.W."/>
            <person name="Visel A."/>
            <person name="Grigoriev I.V."/>
        </authorList>
    </citation>
    <scope>NUCLEOTIDE SEQUENCE [LARGE SCALE GENOMIC DNA]</scope>
    <source>
        <strain evidence="11 12">62-1032</strain>
    </source>
</reference>
<evidence type="ECO:0000259" key="10">
    <source>
        <dbReference type="PROSITE" id="PS50850"/>
    </source>
</evidence>
<evidence type="ECO:0000256" key="7">
    <source>
        <dbReference type="ARBA" id="ARBA00038459"/>
    </source>
</evidence>
<evidence type="ECO:0000256" key="4">
    <source>
        <dbReference type="ARBA" id="ARBA00022692"/>
    </source>
</evidence>
<feature type="domain" description="Major facilitator superfamily (MFS) profile" evidence="10">
    <location>
        <begin position="76"/>
        <end position="515"/>
    </location>
</feature>
<name>A0A1Y2FJQ0_9BASI</name>
<evidence type="ECO:0000313" key="12">
    <source>
        <dbReference type="Proteomes" id="UP000193467"/>
    </source>
</evidence>